<dbReference type="KEGG" id="bkr:AAFP32_06810"/>
<organism evidence="3">
    <name type="scientific">Brevibacterium koreense</name>
    <dbReference type="NCBI Taxonomy" id="3140787"/>
    <lineage>
        <taxon>Bacteria</taxon>
        <taxon>Bacillati</taxon>
        <taxon>Actinomycetota</taxon>
        <taxon>Actinomycetes</taxon>
        <taxon>Micrococcales</taxon>
        <taxon>Brevibacteriaceae</taxon>
        <taxon>Brevibacterium</taxon>
    </lineage>
</organism>
<feature type="transmembrane region" description="Helical" evidence="2">
    <location>
        <begin position="378"/>
        <end position="398"/>
    </location>
</feature>
<dbReference type="GO" id="GO:0016811">
    <property type="term" value="F:hydrolase activity, acting on carbon-nitrogen (but not peptide) bonds, in linear amides"/>
    <property type="evidence" value="ECO:0007669"/>
    <property type="project" value="TreeGrafter"/>
</dbReference>
<keyword evidence="2" id="KW-0472">Membrane</keyword>
<dbReference type="PANTHER" id="PTHR12993:SF26">
    <property type="entry name" value="1D-MYO-INOSITOL 2-ACETAMIDO-2-DEOXY-ALPHA-D-GLUCOPYRANOSIDE DEACETYLASE"/>
    <property type="match status" value="1"/>
</dbReference>
<protein>
    <submittedName>
        <fullName evidence="3">PIG-L family deacetylase</fullName>
    </submittedName>
</protein>
<dbReference type="InterPro" id="IPR024078">
    <property type="entry name" value="LmbE-like_dom_sf"/>
</dbReference>
<proteinExistence type="predicted"/>
<dbReference type="PANTHER" id="PTHR12993">
    <property type="entry name" value="N-ACETYLGLUCOSAMINYL-PHOSPHATIDYLINOSITOL DE-N-ACETYLASE-RELATED"/>
    <property type="match status" value="1"/>
</dbReference>
<dbReference type="Pfam" id="PF02585">
    <property type="entry name" value="PIG-L"/>
    <property type="match status" value="1"/>
</dbReference>
<keyword evidence="2" id="KW-1133">Transmembrane helix</keyword>
<feature type="transmembrane region" description="Helical" evidence="2">
    <location>
        <begin position="351"/>
        <end position="371"/>
    </location>
</feature>
<name>A0AAU7UPR7_9MICO</name>
<evidence type="ECO:0000256" key="1">
    <source>
        <dbReference type="ARBA" id="ARBA00022833"/>
    </source>
</evidence>
<keyword evidence="1" id="KW-0862">Zinc</keyword>
<gene>
    <name evidence="3" type="ORF">AAFP32_06810</name>
</gene>
<feature type="transmembrane region" description="Helical" evidence="2">
    <location>
        <begin position="319"/>
        <end position="339"/>
    </location>
</feature>
<dbReference type="GO" id="GO:0016137">
    <property type="term" value="P:glycoside metabolic process"/>
    <property type="evidence" value="ECO:0007669"/>
    <property type="project" value="UniProtKB-ARBA"/>
</dbReference>
<dbReference type="AlphaFoldDB" id="A0AAU7UPR7"/>
<dbReference type="RefSeq" id="WP_350271176.1">
    <property type="nucleotide sequence ID" value="NZ_CP158281.1"/>
</dbReference>
<dbReference type="Gene3D" id="3.40.50.10320">
    <property type="entry name" value="LmbE-like"/>
    <property type="match status" value="1"/>
</dbReference>
<keyword evidence="2" id="KW-0812">Transmembrane</keyword>
<feature type="transmembrane region" description="Helical" evidence="2">
    <location>
        <begin position="418"/>
        <end position="436"/>
    </location>
</feature>
<evidence type="ECO:0000256" key="2">
    <source>
        <dbReference type="SAM" id="Phobius"/>
    </source>
</evidence>
<reference evidence="3" key="1">
    <citation type="submission" date="2024-06" db="EMBL/GenBank/DDBJ databases">
        <title>Brevibacterium koreense sp. nov., isolated from jogae-jeotgal, a Korean fermented seafood.</title>
        <authorList>
            <person name="Whon T.W."/>
            <person name="Nam S."/>
            <person name="Kim Y."/>
        </authorList>
    </citation>
    <scope>NUCLEOTIDE SEQUENCE</scope>
    <source>
        <strain evidence="3">CBA3109</strain>
    </source>
</reference>
<dbReference type="SUPFAM" id="SSF102588">
    <property type="entry name" value="LmbE-like"/>
    <property type="match status" value="1"/>
</dbReference>
<accession>A0AAU7UPR7</accession>
<dbReference type="InterPro" id="IPR003737">
    <property type="entry name" value="GlcNAc_PI_deacetylase-related"/>
</dbReference>
<sequence>MTVVPRVLFVHAHPDDETITTGGTIAALVGEGAQVTVLSATRGEAGEVIPADLKGLEGNRTGLARVRESEVAEAMAALGVREHLFLGGDAHTFEDSGMEWGADGHAVAASTMPANALCAAELSTVARYIAAVIDNVRPHAVITYASNGGYGHPDHVRVHEATVAAVDAAAWRTGRLLFVDVPAEAARETFDADQPGFAETGFSPAQTIPTKPPVSEIVVAQDISSLLGVKRAALAAHRTQVTVSGAFFALSNGIGMKIVDHEYYSIGAGTPISSQRLLSGRAPHVLADLDIDVCETQAPGAATDAAPLRRRRRKPKKPGFFAFAHAVVLAVLIGFLGAMQHLNVSVFDLSGATVILPWGLALSLLLAACGLWHLKTMYLSSSPMLVAAFVIVILSYVLGQPTWLPGADIIVTGTLRSAAWLIGPMLIAAIFAFIKVRRPEAAR</sequence>
<dbReference type="EMBL" id="CP158281">
    <property type="protein sequence ID" value="XBV90425.1"/>
    <property type="molecule type" value="Genomic_DNA"/>
</dbReference>
<evidence type="ECO:0000313" key="3">
    <source>
        <dbReference type="EMBL" id="XBV90425.1"/>
    </source>
</evidence>